<dbReference type="Gene3D" id="3.80.10.10">
    <property type="entry name" value="Ribonuclease Inhibitor"/>
    <property type="match status" value="1"/>
</dbReference>
<dbReference type="Proteomes" id="UP000256970">
    <property type="component" value="Unassembled WGS sequence"/>
</dbReference>
<evidence type="ECO:0008006" key="4">
    <source>
        <dbReference type="Google" id="ProtNLM"/>
    </source>
</evidence>
<protein>
    <recommendedName>
        <fullName evidence="4">F-box domain-containing protein</fullName>
    </recommendedName>
</protein>
<reference evidence="2 3" key="1">
    <citation type="submission" date="2016-10" db="EMBL/GenBank/DDBJ databases">
        <authorList>
            <person name="Cai Z."/>
        </authorList>
    </citation>
    <scope>NUCLEOTIDE SEQUENCE [LARGE SCALE GENOMIC DNA]</scope>
</reference>
<dbReference type="SUPFAM" id="SSF52047">
    <property type="entry name" value="RNI-like"/>
    <property type="match status" value="1"/>
</dbReference>
<sequence>MVTARASENTNTRPAEACQVTSFQALQAALQHPFISSDARTVCSLLQTCKTWRGALQQCAAGNLHINIGHTLYTSAIITRAAQCIEGIQKLASFCGWLQQQGGLVSSMTFEAPYLNDAEARGAYLDAAEQLLVLSLQKAGGHGATESAAASAAPAGLQLRSFSTKCVRSAALLRALPAAVLTRLELHHSSDWRSSLHFNSSSIAAALAQLGGLRNSAASVQHWNILSLRQLRQLETDNCLQQPELLAPLSTMAALTAIHLSYDAAVAVAVAAVWQQLSALHSLWLKAGDEDLDPTQSQLLLQGLAAATSLTFLQLEAHNVHESVQLCAHLTALTRLQDLDLDCKHLATLADVLHLTVLTSLTRLHVCNAAGVDDTAASALALRLKRLQELRLSYCGLRSAAALPSIATLTGLTSLSLYVDPHTADLDLGRDELRLLAPLTQLKELDCDALFGEPAIGEEWIDVLQQWQRQQA</sequence>
<evidence type="ECO:0000313" key="3">
    <source>
        <dbReference type="Proteomes" id="UP000256970"/>
    </source>
</evidence>
<dbReference type="EMBL" id="FNXT01001279">
    <property type="protein sequence ID" value="SZX77262.1"/>
    <property type="molecule type" value="Genomic_DNA"/>
</dbReference>
<accession>A0A383WJ68</accession>
<proteinExistence type="predicted"/>
<evidence type="ECO:0000256" key="1">
    <source>
        <dbReference type="ARBA" id="ARBA00004430"/>
    </source>
</evidence>
<dbReference type="GO" id="GO:0005930">
    <property type="term" value="C:axoneme"/>
    <property type="evidence" value="ECO:0007669"/>
    <property type="project" value="UniProtKB-SubCell"/>
</dbReference>
<comment type="subcellular location">
    <subcellularLocation>
        <location evidence="1">Cytoplasm</location>
        <location evidence="1">Cytoskeleton</location>
        <location evidence="1">Cilium axoneme</location>
    </subcellularLocation>
</comment>
<dbReference type="AlphaFoldDB" id="A0A383WJ68"/>
<dbReference type="InterPro" id="IPR032675">
    <property type="entry name" value="LRR_dom_sf"/>
</dbReference>
<name>A0A383WJ68_TETOB</name>
<gene>
    <name evidence="2" type="ORF">BQ4739_LOCUS17622</name>
</gene>
<organism evidence="2 3">
    <name type="scientific">Tetradesmus obliquus</name>
    <name type="common">Green alga</name>
    <name type="synonym">Acutodesmus obliquus</name>
    <dbReference type="NCBI Taxonomy" id="3088"/>
    <lineage>
        <taxon>Eukaryota</taxon>
        <taxon>Viridiplantae</taxon>
        <taxon>Chlorophyta</taxon>
        <taxon>core chlorophytes</taxon>
        <taxon>Chlorophyceae</taxon>
        <taxon>CS clade</taxon>
        <taxon>Sphaeropleales</taxon>
        <taxon>Scenedesmaceae</taxon>
        <taxon>Tetradesmus</taxon>
    </lineage>
</organism>
<keyword evidence="3" id="KW-1185">Reference proteome</keyword>
<evidence type="ECO:0000313" key="2">
    <source>
        <dbReference type="EMBL" id="SZX77262.1"/>
    </source>
</evidence>